<evidence type="ECO:0000313" key="12">
    <source>
        <dbReference type="Proteomes" id="UP001454036"/>
    </source>
</evidence>
<evidence type="ECO:0000256" key="5">
    <source>
        <dbReference type="ARBA" id="ARBA00023242"/>
    </source>
</evidence>
<keyword evidence="3 6" id="KW-0863">Zinc-finger</keyword>
<evidence type="ECO:0000256" key="6">
    <source>
        <dbReference type="PROSITE-ProRule" id="PRU00146"/>
    </source>
</evidence>
<comment type="caution">
    <text evidence="11">The sequence shown here is derived from an EMBL/GenBank/DDBJ whole genome shotgun (WGS) entry which is preliminary data.</text>
</comment>
<proteinExistence type="predicted"/>
<dbReference type="Pfam" id="PF16135">
    <property type="entry name" value="TDBD"/>
    <property type="match status" value="1"/>
</dbReference>
<dbReference type="InterPro" id="IPR056511">
    <property type="entry name" value="IDM1_C"/>
</dbReference>
<evidence type="ECO:0000259" key="8">
    <source>
        <dbReference type="PROSITE" id="PS50016"/>
    </source>
</evidence>
<organism evidence="11 12">
    <name type="scientific">Lithospermum erythrorhizon</name>
    <name type="common">Purple gromwell</name>
    <name type="synonym">Lithospermum officinale var. erythrorhizon</name>
    <dbReference type="NCBI Taxonomy" id="34254"/>
    <lineage>
        <taxon>Eukaryota</taxon>
        <taxon>Viridiplantae</taxon>
        <taxon>Streptophyta</taxon>
        <taxon>Embryophyta</taxon>
        <taxon>Tracheophyta</taxon>
        <taxon>Spermatophyta</taxon>
        <taxon>Magnoliopsida</taxon>
        <taxon>eudicotyledons</taxon>
        <taxon>Gunneridae</taxon>
        <taxon>Pentapetalae</taxon>
        <taxon>asterids</taxon>
        <taxon>lamiids</taxon>
        <taxon>Boraginales</taxon>
        <taxon>Boraginaceae</taxon>
        <taxon>Boraginoideae</taxon>
        <taxon>Lithospermeae</taxon>
        <taxon>Lithospermum</taxon>
    </lineage>
</organism>
<keyword evidence="5" id="KW-0539">Nucleus</keyword>
<accession>A0AAV3PPH0</accession>
<feature type="compositionally biased region" description="Gly residues" evidence="7">
    <location>
        <begin position="1"/>
        <end position="11"/>
    </location>
</feature>
<dbReference type="Proteomes" id="UP001454036">
    <property type="component" value="Unassembled WGS sequence"/>
</dbReference>
<dbReference type="PROSITE" id="PS51186">
    <property type="entry name" value="GNAT"/>
    <property type="match status" value="1"/>
</dbReference>
<dbReference type="Pfam" id="PF23209">
    <property type="entry name" value="IDM1_C"/>
    <property type="match status" value="1"/>
</dbReference>
<dbReference type="PANTHER" id="PTHR46508:SF2">
    <property type="entry name" value="INCREASED DNA METHYLATION 1"/>
    <property type="match status" value="1"/>
</dbReference>
<dbReference type="Gene3D" id="3.40.630.30">
    <property type="match status" value="1"/>
</dbReference>
<evidence type="ECO:0008006" key="13">
    <source>
        <dbReference type="Google" id="ProtNLM"/>
    </source>
</evidence>
<dbReference type="PROSITE" id="PS50016">
    <property type="entry name" value="ZF_PHD_2"/>
    <property type="match status" value="1"/>
</dbReference>
<dbReference type="EMBL" id="BAABME010002086">
    <property type="protein sequence ID" value="GAA0152951.1"/>
    <property type="molecule type" value="Genomic_DNA"/>
</dbReference>
<comment type="subcellular location">
    <subcellularLocation>
        <location evidence="1">Nucleus</location>
    </subcellularLocation>
</comment>
<evidence type="ECO:0000256" key="1">
    <source>
        <dbReference type="ARBA" id="ARBA00004123"/>
    </source>
</evidence>
<dbReference type="SMART" id="SM00249">
    <property type="entry name" value="PHD"/>
    <property type="match status" value="2"/>
</dbReference>
<dbReference type="PROSITE" id="PS50081">
    <property type="entry name" value="ZF_DAG_PE_2"/>
    <property type="match status" value="1"/>
</dbReference>
<dbReference type="InterPro" id="IPR011011">
    <property type="entry name" value="Znf_FYVE_PHD"/>
</dbReference>
<dbReference type="InterPro" id="IPR019787">
    <property type="entry name" value="Znf_PHD-finger"/>
</dbReference>
<feature type="domain" description="PHD-type" evidence="8">
    <location>
        <begin position="841"/>
        <end position="886"/>
    </location>
</feature>
<dbReference type="PANTHER" id="PTHR46508">
    <property type="entry name" value="PHD FINGER FAMILY PROTEIN"/>
    <property type="match status" value="1"/>
</dbReference>
<evidence type="ECO:0000313" key="11">
    <source>
        <dbReference type="EMBL" id="GAA0152951.1"/>
    </source>
</evidence>
<reference evidence="11 12" key="1">
    <citation type="submission" date="2024-01" db="EMBL/GenBank/DDBJ databases">
        <title>The complete chloroplast genome sequence of Lithospermum erythrorhizon: insights into the phylogenetic relationship among Boraginaceae species and the maternal lineages of purple gromwells.</title>
        <authorList>
            <person name="Okada T."/>
            <person name="Watanabe K."/>
        </authorList>
    </citation>
    <scope>NUCLEOTIDE SEQUENCE [LARGE SCALE GENOMIC DNA]</scope>
</reference>
<dbReference type="Pfam" id="PF00628">
    <property type="entry name" value="PHD"/>
    <property type="match status" value="1"/>
</dbReference>
<sequence>MEDCGGTGPYDGAGERTEACSTDSGRTEACDTDGGKVEACGTNGGNAGDSSLRTMQSFSTEFDDFRYDENFDGSLAERQILTELLFGNTNSESNNRCFVTEVVNSESNNVEKFDLSSGSNNESSAMTSQAESSDLFRCSQGVEKDATGSLCRDVSISARIQNDLGSSGLEIEELPNIRLNGDEVPNMSVPSEELTNSAPHHPSDSHLVKCHLVESYNKKITSRWYSLKQNVKINLGSKLGEKDTSKYRLSISDGREPKEMVVSKAIASPVSQESHVTKHLAGPSITTAYAVSPRPVKPRWKNSCFVELDEGELSSLRDSKKDPRPLLRYHIYQLLTAAGWVVGRRKRKDKSQAGEYIFRTPEGRPIREFRRAWISCGEQLILYANTILPANDCKMWSDMAQFSSDLLSTVARIEEQLSHIEPTSALAYTWCLLDPFANSVFIDKTIRLLKVGKPVQGKRSLVTDSEVASGSCLISNDMDAKFAHLDSATTLAAVAANGRDVSCSQAGTISEQTGSSLLGYSNSSFGGSEIVSEQQDFNSSNHKRCRTSERHSNSRFKGYVDVKSCSRIGFEEIVSLNSVNRDGPCKLNKSSCGKSCKKSRRTSKIKLASLYEHDKFGMSTLDHAGLHDVNIEGTRDMSDFSSQLASNLKQKRSSVHHEPASKKSKTCHLKDDDLLVSAIIKNRACKSISKEAPWKSKHLKKRKSKKGSCRLLLRNLKKGGKQFIEGKWSTYHSRTVLSWLIHSGVVSENEAIQYQNPKDDRVVKDGIATWNGIICKCCNNLLSVSEFKSHAGCKLNRPCSNIFMESGKSLTLCQLEAWSAEYKSKKGALRTIQLEEVDENDDSCGQCGDGGELICCDHCPSTFHQACLYKEKLPEGSWYCRHCICQICGDLVNEKENSQASSGLKCSLCEHKYHEECMEEKGITRSTISDAWFCCVSCLEVYSGLQSRIGFKNSLPDCCSWTLLRCIPGYQKVHSAQRFVALKAECNSKLAVALTIMEECFLPMVDQRTGIDMIPQVMYNWGSQFSRLNYSGFHTVVLEKDDVITCVASIRIHGVTVAEMPLIATCSKYRRQGMCRRLLNSIEEMLKSFKVKQLVISAIPTLIETWTVGFGFRQLEDEEKQKLSDINLMVFPGTVWLKKPLYNNSRESDYIMAQHDADVSTEKDSSFAGTGTDPQTVSHQNHSEHEIDVRKEARCSGNENWETSEGQCCRSNVHLHSEEPHCLSEENPQECEHLRVSEGIFGTTSDLDFAYVEPDFICAETKHKCKKLNLFENQGGSSMDNPVLKQLSGHNDMSLEMDDSKNEELEINDEKGFVISGK</sequence>
<dbReference type="CDD" id="cd04301">
    <property type="entry name" value="NAT_SF"/>
    <property type="match status" value="1"/>
</dbReference>
<dbReference type="GO" id="GO:0008270">
    <property type="term" value="F:zinc ion binding"/>
    <property type="evidence" value="ECO:0007669"/>
    <property type="project" value="UniProtKB-KW"/>
</dbReference>
<feature type="region of interest" description="Disordered" evidence="7">
    <location>
        <begin position="182"/>
        <end position="203"/>
    </location>
</feature>
<protein>
    <recommendedName>
        <fullName evidence="13">Increased DNA methylation 1</fullName>
    </recommendedName>
</protein>
<evidence type="ECO:0000259" key="9">
    <source>
        <dbReference type="PROSITE" id="PS50081"/>
    </source>
</evidence>
<feature type="compositionally biased region" description="Basic and acidic residues" evidence="7">
    <location>
        <begin position="25"/>
        <end position="36"/>
    </location>
</feature>
<feature type="region of interest" description="Disordered" evidence="7">
    <location>
        <begin position="1162"/>
        <end position="1188"/>
    </location>
</feature>
<keyword evidence="12" id="KW-1185">Reference proteome</keyword>
<feature type="domain" description="Phorbol-ester/DAG-type" evidence="9">
    <location>
        <begin position="870"/>
        <end position="934"/>
    </location>
</feature>
<evidence type="ECO:0000259" key="10">
    <source>
        <dbReference type="PROSITE" id="PS51186"/>
    </source>
</evidence>
<feature type="compositionally biased region" description="Polar residues" evidence="7">
    <location>
        <begin position="1167"/>
        <end position="1180"/>
    </location>
</feature>
<evidence type="ECO:0000256" key="7">
    <source>
        <dbReference type="SAM" id="MobiDB-lite"/>
    </source>
</evidence>
<evidence type="ECO:0000256" key="2">
    <source>
        <dbReference type="ARBA" id="ARBA00022723"/>
    </source>
</evidence>
<dbReference type="InterPro" id="IPR001965">
    <property type="entry name" value="Znf_PHD"/>
</dbReference>
<dbReference type="Gene3D" id="3.30.40.10">
    <property type="entry name" value="Zinc/RING finger domain, C3HC4 (zinc finger)"/>
    <property type="match status" value="1"/>
</dbReference>
<dbReference type="InterPro" id="IPR002219">
    <property type="entry name" value="PKC_DAG/PE"/>
</dbReference>
<dbReference type="InterPro" id="IPR032308">
    <property type="entry name" value="TDBD"/>
</dbReference>
<dbReference type="GO" id="GO:0016747">
    <property type="term" value="F:acyltransferase activity, transferring groups other than amino-acyl groups"/>
    <property type="evidence" value="ECO:0007669"/>
    <property type="project" value="InterPro"/>
</dbReference>
<dbReference type="InterPro" id="IPR013083">
    <property type="entry name" value="Znf_RING/FYVE/PHD"/>
</dbReference>
<evidence type="ECO:0000256" key="4">
    <source>
        <dbReference type="ARBA" id="ARBA00022833"/>
    </source>
</evidence>
<keyword evidence="4" id="KW-0862">Zinc</keyword>
<dbReference type="SUPFAM" id="SSF57903">
    <property type="entry name" value="FYVE/PHD zinc finger"/>
    <property type="match status" value="1"/>
</dbReference>
<keyword evidence="2" id="KW-0479">Metal-binding</keyword>
<evidence type="ECO:0000256" key="3">
    <source>
        <dbReference type="ARBA" id="ARBA00022771"/>
    </source>
</evidence>
<feature type="region of interest" description="Disordered" evidence="7">
    <location>
        <begin position="1"/>
        <end position="36"/>
    </location>
</feature>
<feature type="domain" description="N-acetyltransferase" evidence="10">
    <location>
        <begin position="992"/>
        <end position="1142"/>
    </location>
</feature>
<dbReference type="SUPFAM" id="SSF55729">
    <property type="entry name" value="Acyl-CoA N-acyltransferases (Nat)"/>
    <property type="match status" value="1"/>
</dbReference>
<dbReference type="InterPro" id="IPR000182">
    <property type="entry name" value="GNAT_dom"/>
</dbReference>
<dbReference type="GO" id="GO:0005634">
    <property type="term" value="C:nucleus"/>
    <property type="evidence" value="ECO:0007669"/>
    <property type="project" value="UniProtKB-SubCell"/>
</dbReference>
<dbReference type="InterPro" id="IPR016181">
    <property type="entry name" value="Acyl_CoA_acyltransferase"/>
</dbReference>
<name>A0AAV3PPH0_LITER</name>
<gene>
    <name evidence="11" type="ORF">LIER_11305</name>
</gene>